<reference evidence="1" key="1">
    <citation type="journal article" date="2021" name="New Phytol.">
        <title>Evolutionary innovations through gain and loss of genes in the ectomycorrhizal Boletales.</title>
        <authorList>
            <person name="Wu G."/>
            <person name="Miyauchi S."/>
            <person name="Morin E."/>
            <person name="Kuo A."/>
            <person name="Drula E."/>
            <person name="Varga T."/>
            <person name="Kohler A."/>
            <person name="Feng B."/>
            <person name="Cao Y."/>
            <person name="Lipzen A."/>
            <person name="Daum C."/>
            <person name="Hundley H."/>
            <person name="Pangilinan J."/>
            <person name="Johnson J."/>
            <person name="Barry K."/>
            <person name="LaButti K."/>
            <person name="Ng V."/>
            <person name="Ahrendt S."/>
            <person name="Min B."/>
            <person name="Choi I.G."/>
            <person name="Park H."/>
            <person name="Plett J.M."/>
            <person name="Magnuson J."/>
            <person name="Spatafora J.W."/>
            <person name="Nagy L.G."/>
            <person name="Henrissat B."/>
            <person name="Grigoriev I.V."/>
            <person name="Yang Z.L."/>
            <person name="Xu J."/>
            <person name="Martin F.M."/>
        </authorList>
    </citation>
    <scope>NUCLEOTIDE SEQUENCE</scope>
    <source>
        <strain evidence="1">KUC20120723A-06</strain>
    </source>
</reference>
<name>A0ACB8BY34_9AGAM</name>
<comment type="caution">
    <text evidence="1">The sequence shown here is derived from an EMBL/GenBank/DDBJ whole genome shotgun (WGS) entry which is preliminary data.</text>
</comment>
<keyword evidence="2" id="KW-1185">Reference proteome</keyword>
<evidence type="ECO:0000313" key="2">
    <source>
        <dbReference type="Proteomes" id="UP000790709"/>
    </source>
</evidence>
<evidence type="ECO:0000313" key="1">
    <source>
        <dbReference type="EMBL" id="KAH7930427.1"/>
    </source>
</evidence>
<dbReference type="EMBL" id="MU266332">
    <property type="protein sequence ID" value="KAH7930427.1"/>
    <property type="molecule type" value="Genomic_DNA"/>
</dbReference>
<protein>
    <submittedName>
        <fullName evidence="1">Uncharacterized protein</fullName>
    </submittedName>
</protein>
<sequence length="382" mass="42271">MVSGNAANPPNFEYLAPVFLFLLVAGGQVGLPIIVCTAIFSRRLAWHPTLINFCVTWIVYSVVYCLYLYSGGNRENPPSRICIVQASMVHGAAPMAAVGGLLVVIHTWAMVQHFERYSLERMPRTLRMVLMIAPPYVVFLAFSISAGILGSKYSKLISAANGLYCTTDNGLLDTVVPSFCAVVMFLVLCFEVAICVQYLRRRILVKRAFPLAERPTSRSSVFRVGLFCAYSFIALTTSILFSIGLKTAPAFMFPAALPSASTLVFGLQKDIVAAWFPRSVERKLSAATALEIPNARLAQRPFSFSTLSPNRLSALGATWDCSSPMSASKEMREELKIALSPIGQAPHHWRRDTELAIMRILYNIPVQARESWVSAVHTYSWR</sequence>
<proteinExistence type="predicted"/>
<gene>
    <name evidence="1" type="ORF">BV22DRAFT_63183</name>
</gene>
<accession>A0ACB8BY34</accession>
<organism evidence="1 2">
    <name type="scientific">Leucogyrophana mollusca</name>
    <dbReference type="NCBI Taxonomy" id="85980"/>
    <lineage>
        <taxon>Eukaryota</taxon>
        <taxon>Fungi</taxon>
        <taxon>Dikarya</taxon>
        <taxon>Basidiomycota</taxon>
        <taxon>Agaricomycotina</taxon>
        <taxon>Agaricomycetes</taxon>
        <taxon>Agaricomycetidae</taxon>
        <taxon>Boletales</taxon>
        <taxon>Boletales incertae sedis</taxon>
        <taxon>Leucogyrophana</taxon>
    </lineage>
</organism>
<dbReference type="Proteomes" id="UP000790709">
    <property type="component" value="Unassembled WGS sequence"/>
</dbReference>